<dbReference type="Pfam" id="PF05620">
    <property type="entry name" value="TMEM208_SND2"/>
    <property type="match status" value="1"/>
</dbReference>
<evidence type="ECO:0000256" key="1">
    <source>
        <dbReference type="ARBA" id="ARBA00004477"/>
    </source>
</evidence>
<accession>A0A1I7ZMB4</accession>
<evidence type="ECO:0000256" key="3">
    <source>
        <dbReference type="ARBA" id="ARBA00015033"/>
    </source>
</evidence>
<evidence type="ECO:0000256" key="4">
    <source>
        <dbReference type="ARBA" id="ARBA00022692"/>
    </source>
</evidence>
<keyword evidence="6 8" id="KW-1133">Transmembrane helix</keyword>
<comment type="similarity">
    <text evidence="2">Belongs to the TMEM208 family.</text>
</comment>
<keyword evidence="9" id="KW-1185">Reference proteome</keyword>
<dbReference type="PANTHER" id="PTHR13505">
    <property type="entry name" value="TRANSMEMBRANE PROTEIN 208"/>
    <property type="match status" value="1"/>
</dbReference>
<comment type="subcellular location">
    <subcellularLocation>
        <location evidence="1">Endoplasmic reticulum membrane</location>
        <topology evidence="1">Multi-pass membrane protein</topology>
    </subcellularLocation>
</comment>
<dbReference type="GO" id="GO:0005789">
    <property type="term" value="C:endoplasmic reticulum membrane"/>
    <property type="evidence" value="ECO:0007669"/>
    <property type="project" value="UniProtKB-SubCell"/>
</dbReference>
<keyword evidence="7 8" id="KW-0472">Membrane</keyword>
<reference evidence="10" key="1">
    <citation type="submission" date="2016-11" db="UniProtKB">
        <authorList>
            <consortium name="WormBaseParasite"/>
        </authorList>
    </citation>
    <scope>IDENTIFICATION</scope>
</reference>
<evidence type="ECO:0000313" key="10">
    <source>
        <dbReference type="WBParaSite" id="L893_g27846.t1"/>
    </source>
</evidence>
<evidence type="ECO:0000256" key="7">
    <source>
        <dbReference type="ARBA" id="ARBA00023136"/>
    </source>
</evidence>
<evidence type="ECO:0000256" key="8">
    <source>
        <dbReference type="SAM" id="Phobius"/>
    </source>
</evidence>
<evidence type="ECO:0000256" key="2">
    <source>
        <dbReference type="ARBA" id="ARBA00009950"/>
    </source>
</evidence>
<dbReference type="GO" id="GO:0005773">
    <property type="term" value="C:vacuole"/>
    <property type="evidence" value="ECO:0007669"/>
    <property type="project" value="GOC"/>
</dbReference>
<dbReference type="GO" id="GO:0006624">
    <property type="term" value="P:vacuolar protein processing"/>
    <property type="evidence" value="ECO:0007669"/>
    <property type="project" value="TreeGrafter"/>
</dbReference>
<dbReference type="AlphaFoldDB" id="A0A1I7ZMB4"/>
<name>A0A1I7ZMB4_9BILA</name>
<proteinExistence type="inferred from homology"/>
<keyword evidence="4 8" id="KW-0812">Transmembrane</keyword>
<keyword evidence="5" id="KW-0256">Endoplasmic reticulum</keyword>
<feature type="transmembrane region" description="Helical" evidence="8">
    <location>
        <begin position="55"/>
        <end position="72"/>
    </location>
</feature>
<sequence length="172" mass="19498">MNSTASKGKQATRGQKLIDTENRETILYYSAASLITSGLFAILNLVIFTATTYEWLGWFLAALTQAIALFAMQSMRKDVRNQKNQVIDAGIDLNDPGTIGESCKDAIIVSAFVQTVACFWTKIFFALTIIPAYGFYKLWTNILGPWFFAEAPAEEVDEKKQRKKERIKYKRF</sequence>
<dbReference type="InterPro" id="IPR008506">
    <property type="entry name" value="SND2/TMEM208"/>
</dbReference>
<protein>
    <recommendedName>
        <fullName evidence="3">Transmembrane protein 208</fullName>
    </recommendedName>
</protein>
<feature type="transmembrane region" description="Helical" evidence="8">
    <location>
        <begin position="26"/>
        <end position="49"/>
    </location>
</feature>
<evidence type="ECO:0000256" key="6">
    <source>
        <dbReference type="ARBA" id="ARBA00022989"/>
    </source>
</evidence>
<organism evidence="9 10">
    <name type="scientific">Steinernema glaseri</name>
    <dbReference type="NCBI Taxonomy" id="37863"/>
    <lineage>
        <taxon>Eukaryota</taxon>
        <taxon>Metazoa</taxon>
        <taxon>Ecdysozoa</taxon>
        <taxon>Nematoda</taxon>
        <taxon>Chromadorea</taxon>
        <taxon>Rhabditida</taxon>
        <taxon>Tylenchina</taxon>
        <taxon>Panagrolaimomorpha</taxon>
        <taxon>Strongyloidoidea</taxon>
        <taxon>Steinernematidae</taxon>
        <taxon>Steinernema</taxon>
    </lineage>
</organism>
<dbReference type="Proteomes" id="UP000095287">
    <property type="component" value="Unplaced"/>
</dbReference>
<evidence type="ECO:0000256" key="5">
    <source>
        <dbReference type="ARBA" id="ARBA00022824"/>
    </source>
</evidence>
<dbReference type="PANTHER" id="PTHR13505:SF7">
    <property type="entry name" value="TRANSMEMBRANE PROTEIN 208"/>
    <property type="match status" value="1"/>
</dbReference>
<dbReference type="WBParaSite" id="L893_g27846.t1">
    <property type="protein sequence ID" value="L893_g27846.t1"/>
    <property type="gene ID" value="L893_g27846"/>
</dbReference>
<evidence type="ECO:0000313" key="9">
    <source>
        <dbReference type="Proteomes" id="UP000095287"/>
    </source>
</evidence>